<dbReference type="EMBL" id="BDQV01001803">
    <property type="protein sequence ID" value="GAY34907.1"/>
    <property type="molecule type" value="Genomic_DNA"/>
</dbReference>
<protein>
    <recommendedName>
        <fullName evidence="6">Pectate lyase superfamily protein domain-containing protein</fullName>
    </recommendedName>
</protein>
<gene>
    <name evidence="4" type="ORF">CUMW_277450</name>
</gene>
<evidence type="ECO:0000256" key="3">
    <source>
        <dbReference type="ARBA" id="ARBA00023316"/>
    </source>
</evidence>
<dbReference type="PANTHER" id="PTHR31375">
    <property type="match status" value="1"/>
</dbReference>
<dbReference type="GO" id="GO:0005576">
    <property type="term" value="C:extracellular region"/>
    <property type="evidence" value="ECO:0007669"/>
    <property type="project" value="UniProtKB-SubCell"/>
</dbReference>
<name>A0A2H5N4L9_CITUN</name>
<keyword evidence="3" id="KW-0961">Cell wall biogenesis/degradation</keyword>
<accession>A0A2H5N4L9</accession>
<evidence type="ECO:0008006" key="6">
    <source>
        <dbReference type="Google" id="ProtNLM"/>
    </source>
</evidence>
<dbReference type="STRING" id="55188.A0A2H5N4L9"/>
<dbReference type="Proteomes" id="UP000236630">
    <property type="component" value="Unassembled WGS sequence"/>
</dbReference>
<dbReference type="SUPFAM" id="SSF51126">
    <property type="entry name" value="Pectin lyase-like"/>
    <property type="match status" value="1"/>
</dbReference>
<dbReference type="InterPro" id="IPR011050">
    <property type="entry name" value="Pectin_lyase_fold/virulence"/>
</dbReference>
<reference evidence="4 5" key="1">
    <citation type="journal article" date="2017" name="Front. Genet.">
        <title>Draft sequencing of the heterozygous diploid genome of Satsuma (Citrus unshiu Marc.) using a hybrid assembly approach.</title>
        <authorList>
            <person name="Shimizu T."/>
            <person name="Tanizawa Y."/>
            <person name="Mochizuki T."/>
            <person name="Nagasaki H."/>
            <person name="Yoshioka T."/>
            <person name="Toyoda A."/>
            <person name="Fujiyama A."/>
            <person name="Kaminuma E."/>
            <person name="Nakamura Y."/>
        </authorList>
    </citation>
    <scope>NUCLEOTIDE SEQUENCE [LARGE SCALE GENOMIC DNA]</scope>
    <source>
        <strain evidence="5">cv. Miyagawa wase</strain>
    </source>
</reference>
<keyword evidence="2" id="KW-0964">Secreted</keyword>
<dbReference type="AlphaFoldDB" id="A0A2H5N4L9"/>
<evidence type="ECO:0000313" key="5">
    <source>
        <dbReference type="Proteomes" id="UP000236630"/>
    </source>
</evidence>
<sequence>MERISTSLTYACMSNVSDKSLVGEQIQRQWCTDSTLAFAKAWAAACDSTESATIYVPKGRYMLGSVAFKGECKSSDITLRIDAKAQNVDDGFNT</sequence>
<evidence type="ECO:0000256" key="2">
    <source>
        <dbReference type="ARBA" id="ARBA00022525"/>
    </source>
</evidence>
<evidence type="ECO:0000313" key="4">
    <source>
        <dbReference type="EMBL" id="GAY34907.1"/>
    </source>
</evidence>
<keyword evidence="5" id="KW-1185">Reference proteome</keyword>
<proteinExistence type="predicted"/>
<dbReference type="Gene3D" id="2.160.20.10">
    <property type="entry name" value="Single-stranded right-handed beta-helix, Pectin lyase-like"/>
    <property type="match status" value="1"/>
</dbReference>
<dbReference type="InterPro" id="IPR012334">
    <property type="entry name" value="Pectin_lyas_fold"/>
</dbReference>
<evidence type="ECO:0000256" key="1">
    <source>
        <dbReference type="ARBA" id="ARBA00004613"/>
    </source>
</evidence>
<comment type="caution">
    <text evidence="4">The sequence shown here is derived from an EMBL/GenBank/DDBJ whole genome shotgun (WGS) entry which is preliminary data.</text>
</comment>
<organism evidence="4 5">
    <name type="scientific">Citrus unshiu</name>
    <name type="common">Satsuma mandarin</name>
    <name type="synonym">Citrus nobilis var. unshiu</name>
    <dbReference type="NCBI Taxonomy" id="55188"/>
    <lineage>
        <taxon>Eukaryota</taxon>
        <taxon>Viridiplantae</taxon>
        <taxon>Streptophyta</taxon>
        <taxon>Embryophyta</taxon>
        <taxon>Tracheophyta</taxon>
        <taxon>Spermatophyta</taxon>
        <taxon>Magnoliopsida</taxon>
        <taxon>eudicotyledons</taxon>
        <taxon>Gunneridae</taxon>
        <taxon>Pentapetalae</taxon>
        <taxon>rosids</taxon>
        <taxon>malvids</taxon>
        <taxon>Sapindales</taxon>
        <taxon>Rutaceae</taxon>
        <taxon>Aurantioideae</taxon>
        <taxon>Citrus</taxon>
    </lineage>
</organism>
<comment type="subcellular location">
    <subcellularLocation>
        <location evidence="1">Secreted</location>
    </subcellularLocation>
</comment>
<dbReference type="GO" id="GO:0071555">
    <property type="term" value="P:cell wall organization"/>
    <property type="evidence" value="ECO:0007669"/>
    <property type="project" value="UniProtKB-KW"/>
</dbReference>